<geneLocation type="plasmid" evidence="7 8">
    <name>pRUNSL01</name>
</geneLocation>
<proteinExistence type="inferred from homology"/>
<dbReference type="GO" id="GO:0004553">
    <property type="term" value="F:hydrolase activity, hydrolyzing O-glycosyl compounds"/>
    <property type="evidence" value="ECO:0007669"/>
    <property type="project" value="InterPro"/>
</dbReference>
<dbReference type="Proteomes" id="UP000000493">
    <property type="component" value="Plasmid pRUNSL01"/>
</dbReference>
<dbReference type="Gene3D" id="2.60.40.10">
    <property type="entry name" value="Immunoglobulins"/>
    <property type="match status" value="1"/>
</dbReference>
<evidence type="ECO:0000313" key="8">
    <source>
        <dbReference type="Proteomes" id="UP000000493"/>
    </source>
</evidence>
<feature type="domain" description="NodB homology" evidence="4">
    <location>
        <begin position="654"/>
        <end position="774"/>
    </location>
</feature>
<reference evidence="7 8" key="2">
    <citation type="journal article" date="2012" name="Stand. Genomic Sci.">
        <title>Complete genome sequence of the aquatic bacterium Runella slithyformis type strain (LSU 4(T)).</title>
        <authorList>
            <person name="Copeland A."/>
            <person name="Zhang X."/>
            <person name="Misra M."/>
            <person name="Lapidus A."/>
            <person name="Nolan M."/>
            <person name="Lucas S."/>
            <person name="Deshpande S."/>
            <person name="Cheng J.F."/>
            <person name="Tapia R."/>
            <person name="Goodwin L.A."/>
            <person name="Pitluck S."/>
            <person name="Liolios K."/>
            <person name="Pagani I."/>
            <person name="Ivanova N."/>
            <person name="Mikhailova N."/>
            <person name="Pati A."/>
            <person name="Chen A."/>
            <person name="Palaniappan K."/>
            <person name="Land M."/>
            <person name="Hauser L."/>
            <person name="Pan C."/>
            <person name="Jeffries C.D."/>
            <person name="Detter J.C."/>
            <person name="Brambilla E.M."/>
            <person name="Rohde M."/>
            <person name="Djao O.D."/>
            <person name="Goker M."/>
            <person name="Sikorski J."/>
            <person name="Tindall B.J."/>
            <person name="Woyke T."/>
            <person name="Bristow J."/>
            <person name="Eisen J.A."/>
            <person name="Markowitz V."/>
            <person name="Hugenholtz P."/>
            <person name="Kyrpides N.C."/>
            <person name="Klenk H.P."/>
            <person name="Mavromatis K."/>
        </authorList>
    </citation>
    <scope>NUCLEOTIDE SEQUENCE [LARGE SCALE GENOMIC DNA]</scope>
    <source>
        <strain evidence="8">ATCC 29530 / DSM 19594 / LMG 11500 / NCIMB 11436 / LSU 4</strain>
    </source>
</reference>
<feature type="signal peptide" evidence="3">
    <location>
        <begin position="1"/>
        <end position="17"/>
    </location>
</feature>
<dbReference type="Gene3D" id="2.60.120.260">
    <property type="entry name" value="Galactose-binding domain-like"/>
    <property type="match status" value="1"/>
</dbReference>
<dbReference type="InterPro" id="IPR006104">
    <property type="entry name" value="Glyco_hydro_2_N"/>
</dbReference>
<dbReference type="InterPro" id="IPR008979">
    <property type="entry name" value="Galactose-bd-like_sf"/>
</dbReference>
<feature type="domain" description="Sialate O-acetylesterase" evidence="6">
    <location>
        <begin position="102"/>
        <end position="213"/>
    </location>
</feature>
<evidence type="ECO:0000313" key="7">
    <source>
        <dbReference type="EMBL" id="AEI52006.1"/>
    </source>
</evidence>
<keyword evidence="8" id="KW-1185">Reference proteome</keyword>
<protein>
    <recommendedName>
        <fullName evidence="9">NodB homology domain-containing protein</fullName>
    </recommendedName>
</protein>
<evidence type="ECO:0008006" key="9">
    <source>
        <dbReference type="Google" id="ProtNLM"/>
    </source>
</evidence>
<dbReference type="SUPFAM" id="SSF88713">
    <property type="entry name" value="Glycoside hydrolase/deacetylase"/>
    <property type="match status" value="1"/>
</dbReference>
<comment type="similarity">
    <text evidence="1">Belongs to the glycosyl hydrolase 2 family.</text>
</comment>
<evidence type="ECO:0000256" key="2">
    <source>
        <dbReference type="ARBA" id="ARBA00022801"/>
    </source>
</evidence>
<dbReference type="Pfam" id="PF03629">
    <property type="entry name" value="SASA"/>
    <property type="match status" value="2"/>
</dbReference>
<feature type="domain" description="Sialate O-acetylesterase" evidence="6">
    <location>
        <begin position="398"/>
        <end position="527"/>
    </location>
</feature>
<evidence type="ECO:0000256" key="3">
    <source>
        <dbReference type="SAM" id="SignalP"/>
    </source>
</evidence>
<organism evidence="7 8">
    <name type="scientific">Runella slithyformis (strain ATCC 29530 / DSM 19594 / LMG 11500 / NCIMB 11436 / LSU 4)</name>
    <dbReference type="NCBI Taxonomy" id="761193"/>
    <lineage>
        <taxon>Bacteria</taxon>
        <taxon>Pseudomonadati</taxon>
        <taxon>Bacteroidota</taxon>
        <taxon>Cytophagia</taxon>
        <taxon>Cytophagales</taxon>
        <taxon>Spirosomataceae</taxon>
        <taxon>Runella</taxon>
    </lineage>
</organism>
<dbReference type="Gene3D" id="3.20.20.370">
    <property type="entry name" value="Glycoside hydrolase/deacetylase"/>
    <property type="match status" value="1"/>
</dbReference>
<dbReference type="InterPro" id="IPR002509">
    <property type="entry name" value="NODB_dom"/>
</dbReference>
<dbReference type="PANTHER" id="PTHR22901">
    <property type="entry name" value="SIALATE O-ACETYLESTERASE"/>
    <property type="match status" value="1"/>
</dbReference>
<keyword evidence="7" id="KW-0614">Plasmid</keyword>
<feature type="domain" description="Glycosyl hydrolases family 2 sugar binding" evidence="5">
    <location>
        <begin position="251"/>
        <end position="369"/>
    </location>
</feature>
<dbReference type="RefSeq" id="WP_013921677.1">
    <property type="nucleotide sequence ID" value="NC_015693.1"/>
</dbReference>
<reference evidence="8" key="1">
    <citation type="submission" date="2011-06" db="EMBL/GenBank/DDBJ databases">
        <title>The complete genome of plasmid 1 of Runella slithyformis DSM 19594.</title>
        <authorList>
            <consortium name="US DOE Joint Genome Institute (JGI-PGF)"/>
            <person name="Lucas S."/>
            <person name="Han J."/>
            <person name="Lapidus A."/>
            <person name="Bruce D."/>
            <person name="Goodwin L."/>
            <person name="Pitluck S."/>
            <person name="Peters L."/>
            <person name="Kyrpides N."/>
            <person name="Mavromatis K."/>
            <person name="Ivanova N."/>
            <person name="Ovchinnikova G."/>
            <person name="Zhang X."/>
            <person name="Misra M."/>
            <person name="Detter J.C."/>
            <person name="Tapia R."/>
            <person name="Han C."/>
            <person name="Land M."/>
            <person name="Hauser L."/>
            <person name="Markowitz V."/>
            <person name="Cheng J.-F."/>
            <person name="Hugenholtz P."/>
            <person name="Woyke T."/>
            <person name="Wu D."/>
            <person name="Tindall B."/>
            <person name="Faehrich R."/>
            <person name="Brambilla E."/>
            <person name="Klenk H.-P."/>
            <person name="Eisen J.A."/>
        </authorList>
    </citation>
    <scope>NUCLEOTIDE SEQUENCE [LARGE SCALE GENOMIC DNA]</scope>
    <source>
        <strain evidence="8">ATCC 29530 / DSM 19594 / LMG 11500 / NCIMB 11436 / LSU 4</strain>
        <plasmid evidence="8">pRUNSL01</plasmid>
    </source>
</reference>
<evidence type="ECO:0000259" key="6">
    <source>
        <dbReference type="Pfam" id="PF03629"/>
    </source>
</evidence>
<accession>A0A7U3ZRG8</accession>
<dbReference type="GO" id="GO:0005975">
    <property type="term" value="P:carbohydrate metabolic process"/>
    <property type="evidence" value="ECO:0007669"/>
    <property type="project" value="InterPro"/>
</dbReference>
<keyword evidence="3" id="KW-0732">Signal</keyword>
<dbReference type="CDD" id="cd10967">
    <property type="entry name" value="CE4_GLA_like_6s"/>
    <property type="match status" value="1"/>
</dbReference>
<dbReference type="Pfam" id="PF02837">
    <property type="entry name" value="Glyco_hydro_2_N"/>
    <property type="match status" value="1"/>
</dbReference>
<dbReference type="Pfam" id="PF01522">
    <property type="entry name" value="Polysacc_deac_1"/>
    <property type="match status" value="1"/>
</dbReference>
<dbReference type="InterPro" id="IPR013783">
    <property type="entry name" value="Ig-like_fold"/>
</dbReference>
<feature type="chain" id="PRO_5030845262" description="NodB homology domain-containing protein" evidence="3">
    <location>
        <begin position="18"/>
        <end position="890"/>
    </location>
</feature>
<dbReference type="GO" id="GO:0001681">
    <property type="term" value="F:sialate O-acetylesterase activity"/>
    <property type="evidence" value="ECO:0007669"/>
    <property type="project" value="InterPro"/>
</dbReference>
<dbReference type="PANTHER" id="PTHR22901:SF0">
    <property type="entry name" value="SIALATE O-ACETYLESTERASE"/>
    <property type="match status" value="1"/>
</dbReference>
<dbReference type="InterPro" id="IPR005181">
    <property type="entry name" value="SASA"/>
</dbReference>
<dbReference type="EMBL" id="CP002860">
    <property type="protein sequence ID" value="AEI52006.1"/>
    <property type="molecule type" value="Genomic_DNA"/>
</dbReference>
<dbReference type="KEGG" id="rsi:Runsl_5721"/>
<dbReference type="InterPro" id="IPR039329">
    <property type="entry name" value="SIAE"/>
</dbReference>
<dbReference type="InterPro" id="IPR036514">
    <property type="entry name" value="SGNH_hydro_sf"/>
</dbReference>
<dbReference type="AlphaFoldDB" id="A0A7U3ZRG8"/>
<dbReference type="SUPFAM" id="SSF52266">
    <property type="entry name" value="SGNH hydrolase"/>
    <property type="match status" value="1"/>
</dbReference>
<dbReference type="InterPro" id="IPR011330">
    <property type="entry name" value="Glyco_hydro/deAcase_b/a-brl"/>
</dbReference>
<dbReference type="GO" id="GO:0016810">
    <property type="term" value="F:hydrolase activity, acting on carbon-nitrogen (but not peptide) bonds"/>
    <property type="evidence" value="ECO:0007669"/>
    <property type="project" value="InterPro"/>
</dbReference>
<evidence type="ECO:0000256" key="1">
    <source>
        <dbReference type="ARBA" id="ARBA00007401"/>
    </source>
</evidence>
<evidence type="ECO:0000259" key="5">
    <source>
        <dbReference type="Pfam" id="PF02837"/>
    </source>
</evidence>
<name>A0A7U3ZRG8_RUNSL</name>
<keyword evidence="2" id="KW-0378">Hydrolase</keyword>
<sequence length="890" mass="100804">MKPFLILALCTALFVHAQAQIRLPKLISDNMVLQRDQPIKIRGWASPKEKVELVFNKKKYKTTTADNGKWEIQLPAQSAGTGFEMVLKGKNEVRVKNIALGDVWLCSGQSNMVIPMERVKEKYPEDIASANYPDIRNFFVQTLTDLTAPKDDFSQGEWKTANPKDVLTFGAVTYFFAREIYEKYKVPIGIINSSVGGTPIEAWISEGGYTGFVDIQKTIARNKDTSYVNSFNRRSSAPPTRPQIRDLGMIEHWESPDYQHKGWRNFNIPGFWEDQGLKDLNGVVWFRREFEIPQSWLGKSVKLYMGRIVDADEMYVNGKKIGNITYQYPPRRYEIPADLLKQGKNTFVIRVTNTAGKGGFVPDKPYFMTVGGEETDLKGTWQYKIGEVYQPVSSDGAGGGGLVRQNQPTALYNAMIAPILPLKIKGFLWYQGETNAGRPEPYDAFMPALINDWRTRWNNQNLPFLGVQLANFQDINYTPTESNWARLREAQNKALTLPNTAVAVTIDLGEWNDIHPLNKKDIGKRLALSARNLAYGEKELVHSGPTPKSQRIENGKIVLTFDNIAEGISSKDGEELRWFALADYDKKFVWAKTKIMGKNVIEVWNEAVKSPQYVRYAWQDNPEGVNFYNSAGLPASPFRTDGETLDETRPWKGKKCAVVLTYDDALNVHLDHAVALLDSLSLKGTFYIAGSFPGFKNRMNEWKKAAERGHELGNHTLFHPCDASLPGRSWVNPENDLSKYTLKRITDEIRLTNTLLESVDGKKQRTFAFTCGDTKVGGVEFMNDLKNDLAGARAVRARMQTFEEINPYDFDSYMINGETGEQLIQLVKQAQKEGKLLVFLFHGVGGEHSLNVSLTAHRELLRYVKENENEIYIDTMLNVAEQIKALQSKR</sequence>
<dbReference type="SUPFAM" id="SSF49785">
    <property type="entry name" value="Galactose-binding domain-like"/>
    <property type="match status" value="1"/>
</dbReference>
<gene>
    <name evidence="7" type="ordered locus">Runsl_5721</name>
</gene>
<dbReference type="Gene3D" id="3.40.50.1110">
    <property type="entry name" value="SGNH hydrolase"/>
    <property type="match status" value="2"/>
</dbReference>
<evidence type="ECO:0000259" key="4">
    <source>
        <dbReference type="Pfam" id="PF01522"/>
    </source>
</evidence>